<reference evidence="1" key="1">
    <citation type="submission" date="2019-08" db="EMBL/GenBank/DDBJ databases">
        <authorList>
            <person name="Kucharzyk K."/>
            <person name="Murdoch R.W."/>
            <person name="Higgins S."/>
            <person name="Loffler F."/>
        </authorList>
    </citation>
    <scope>NUCLEOTIDE SEQUENCE</scope>
</reference>
<comment type="caution">
    <text evidence="1">The sequence shown here is derived from an EMBL/GenBank/DDBJ whole genome shotgun (WGS) entry which is preliminary data.</text>
</comment>
<gene>
    <name evidence="1" type="ORF">SDC9_208263</name>
</gene>
<protein>
    <submittedName>
        <fullName evidence="1">Uncharacterized protein</fullName>
    </submittedName>
</protein>
<dbReference type="AlphaFoldDB" id="A0A645JA41"/>
<dbReference type="EMBL" id="VSSQ01135923">
    <property type="protein sequence ID" value="MPN60535.1"/>
    <property type="molecule type" value="Genomic_DNA"/>
</dbReference>
<sequence>MNLVDEQHVALLQIGQQGGKVARFFNRRAGRDANLHPHLVRNNASEGGFAKARRAIQQQVVQRLAAAFRGFKVNTQVAFDLVLPDIFF</sequence>
<accession>A0A645JA41</accession>
<proteinExistence type="predicted"/>
<evidence type="ECO:0000313" key="1">
    <source>
        <dbReference type="EMBL" id="MPN60535.1"/>
    </source>
</evidence>
<organism evidence="1">
    <name type="scientific">bioreactor metagenome</name>
    <dbReference type="NCBI Taxonomy" id="1076179"/>
    <lineage>
        <taxon>unclassified sequences</taxon>
        <taxon>metagenomes</taxon>
        <taxon>ecological metagenomes</taxon>
    </lineage>
</organism>
<name>A0A645JA41_9ZZZZ</name>